<dbReference type="Pfam" id="PF24357">
    <property type="entry name" value="TMD0_ABC"/>
    <property type="match status" value="1"/>
</dbReference>
<dbReference type="InterPro" id="IPR056227">
    <property type="entry name" value="TMD0_ABC"/>
</dbReference>
<dbReference type="GeneTree" id="ENSGT00940000161624"/>
<reference evidence="20 21" key="1">
    <citation type="submission" date="2013-03" db="EMBL/GenBank/DDBJ databases">
        <authorList>
            <person name="Warren W."/>
            <person name="Wilson R.K."/>
        </authorList>
    </citation>
    <scope>NUCLEOTIDE SEQUENCE</scope>
</reference>
<evidence type="ECO:0000256" key="12">
    <source>
        <dbReference type="ARBA" id="ARBA00023136"/>
    </source>
</evidence>
<dbReference type="PROSITE" id="PS50929">
    <property type="entry name" value="ABC_TM1F"/>
    <property type="match status" value="2"/>
</dbReference>
<dbReference type="FunFam" id="3.40.50.300:FF:000293">
    <property type="entry name" value="ATP binding cassette subfamily C member 1"/>
    <property type="match status" value="1"/>
</dbReference>
<dbReference type="InterPro" id="IPR050173">
    <property type="entry name" value="ABC_transporter_C-like"/>
</dbReference>
<feature type="transmembrane region" description="Helical" evidence="17">
    <location>
        <begin position="122"/>
        <end position="141"/>
    </location>
</feature>
<accession>A0A2K5U2E5</accession>
<dbReference type="InterPro" id="IPR036640">
    <property type="entry name" value="ABC1_TM_sf"/>
</dbReference>
<feature type="transmembrane region" description="Helical" evidence="17">
    <location>
        <begin position="161"/>
        <end position="178"/>
    </location>
</feature>
<protein>
    <submittedName>
        <fullName evidence="20">ATP binding cassette subfamily C member 3</fullName>
    </submittedName>
</protein>
<gene>
    <name evidence="20" type="primary">ABCC3</name>
</gene>
<dbReference type="GO" id="GO:0036064">
    <property type="term" value="C:ciliary basal body"/>
    <property type="evidence" value="ECO:0007669"/>
    <property type="project" value="Ensembl"/>
</dbReference>
<evidence type="ECO:0000256" key="1">
    <source>
        <dbReference type="ARBA" id="ARBA00004651"/>
    </source>
</evidence>
<sequence>MARGPLAGAVAVPRPPHLCPKVPPREALSQPAGRGQGDWTQRHWGRARRGGPGRSAGCGGRRRLRRPLCPPLVGPRSPSSLPRLGPMDTLCGSGELGSKFWDSNLSVHTDNPDLTPCFQNSLLAWVPCIYLWVALPCYLLYLRYHGRGYIILSHLSRLKTVLGVLLWCVSWADLFYSFHGLVHGRAPAPVFFITPLVVGITMLLATLLIQYERLQGVQSSGVLIIFWFLCVVCDIIPFRSKILSAKAEGEISDPFRFTTFYIHFALVLCALILACFREKPPFFSTKNVDPNPYPETSAGFLSRLFFWWFTKMAIYGYRHPLEEKDLWSLKEEDRSQMVVQQLLEAWRKQEKQTARHKAAAAPGKNASSEDEVLLGAQPRPRKPSFLRALLATFGSSFLISACFKLIQDLLSFINPQLLSVLIRFISNPTAPSWWGFLVAGLMFLCSMMQSLILQQYYQCIFVTGLKFRTGIIGVIYRKALVITNSVKRASTVGEIVNLMSVDAQRFMDLAPFLNLLWSAPLQIILAIYFLWQNLGPSVLAGVALMVLLIPLNGAVAVKMRAFQVKQMKLKDSRIKLMSEILNGIKVLKLYAWEPSFLKQVEGIRQGELQLLRTAAYLHAISTFTWMCTPFLVTLITLWVYVYVDPNNVLDAEKAFVSVSLFDILRLPLNMLPQLISNLTQASVSLKRIQQFLTQDELDPQCVERKTISPGYAITIHSGTFTWAQDLPPTLHSLDIQVPKGALVAVVGPVGCGKSSLVSALLGEMEKLEGKVHMKGSVAYVPQQAWIQNCTLQENVLFGQALNPKRYQQALEACALLADLEMLPGGDQTEIGEKGINLSGGQRQRVSLARAVYSDADIFLLDDPLSAVDSHVAKHIFDHVIGPEGVLAGKTRVLVTHGISFLPQTDFIIVLADGQVSEMGPYPALLQRNGSFANFLHNYAPDEDQHLEDSWIALEGAEDNEALLIEDTLSNHTDLTDSDPVTYAVQKQFMRQLSALSSDGEGQGQPAPRRRLGPSEKVRVTEAKAHGVLTQKEKAEIGTVELSVFRDYAKAVGLCTTLAICLLYVGQSAAAIGANVWLSAWTNDAMVDNRQNSTSLRLGVYAALGILQGLLVMLSAMAMAAGGIQAARVLHQALLHNKIRSPQSFFDTTPSGRILNRFSKDIYIIDELLAPVILMLLNSFFNAISTLVVIVASTPLFTVVILPLAVLYTLVQRFYVATSRQLKRLESVSRSPIYSHFSETVTGASVIRAYNRSRDFEAISDTKVDANQKSCYPYIISNRWLSVGVEFVGNCVVLFAALFAVIGRSSLNPGLVGLSVSYSLQVTFALNWMIRMMSDLESNIVAVERVKEYSKTETEAPWVVEGSRPPKGWPPRGEVEFRNYSVRYRPGLDLVLRDLSLQVHGGEKVGIVGRTGAGKSSMTLCLFRILEAAKGEILIDGLNVADIGLHDLRSQLTIIPQDPILFSGTLRMNLDPFGRYSEEDIWQALELSHLHTFVSSQPAGLDFQCSEGGENLSVGQRQLVCLARALLRKSRILVLDEATAAIDLETDNLIQATIRTQFDTCTVLTIAHRLNTIMDYTRVLVLDKGVVAEFDSPANLIAARGIFYGMARDAGLA</sequence>
<keyword evidence="5 17" id="KW-0812">Transmembrane</keyword>
<feature type="transmembrane region" description="Helical" evidence="17">
    <location>
        <begin position="1050"/>
        <end position="1077"/>
    </location>
</feature>
<dbReference type="FunFam" id="1.20.1560.10:FF:000001">
    <property type="entry name" value="ATP-binding cassette subfamily C member 1"/>
    <property type="match status" value="1"/>
</dbReference>
<dbReference type="GO" id="GO:0016887">
    <property type="term" value="F:ATP hydrolysis activity"/>
    <property type="evidence" value="ECO:0007669"/>
    <property type="project" value="InterPro"/>
</dbReference>
<dbReference type="GO" id="GO:0008559">
    <property type="term" value="F:ABC-type xenobiotic transporter activity"/>
    <property type="evidence" value="ECO:0007669"/>
    <property type="project" value="UniProtKB-EC"/>
</dbReference>
<proteinExistence type="inferred from homology"/>
<keyword evidence="7" id="KW-0547">Nucleotide-binding</keyword>
<evidence type="ECO:0000259" key="18">
    <source>
        <dbReference type="PROSITE" id="PS50893"/>
    </source>
</evidence>
<dbReference type="SMART" id="SM00382">
    <property type="entry name" value="AAA"/>
    <property type="match status" value="2"/>
</dbReference>
<evidence type="ECO:0000256" key="14">
    <source>
        <dbReference type="ARBA" id="ARBA00047523"/>
    </source>
</evidence>
<keyword evidence="4" id="KW-1003">Cell membrane</keyword>
<feature type="transmembrane region" description="Helical" evidence="17">
    <location>
        <begin position="190"/>
        <end position="209"/>
    </location>
</feature>
<comment type="subcellular location">
    <subcellularLocation>
        <location evidence="1">Cell membrane</location>
        <topology evidence="1">Multi-pass membrane protein</topology>
    </subcellularLocation>
</comment>
<feature type="transmembrane region" description="Helical" evidence="17">
    <location>
        <begin position="509"/>
        <end position="531"/>
    </location>
</feature>
<dbReference type="Ensembl" id="ENSMFAT00000025199.2">
    <property type="protein sequence ID" value="ENSMFAP00000006513.2"/>
    <property type="gene ID" value="ENSMFAG00000040341.2"/>
</dbReference>
<dbReference type="GO" id="GO:0005524">
    <property type="term" value="F:ATP binding"/>
    <property type="evidence" value="ECO:0007669"/>
    <property type="project" value="UniProtKB-KW"/>
</dbReference>
<feature type="transmembrane region" description="Helical" evidence="17">
    <location>
        <begin position="433"/>
        <end position="453"/>
    </location>
</feature>
<dbReference type="VEuPathDB" id="HostDB:ENSMFAG00000040341"/>
<feature type="domain" description="ABC transporter" evidence="18">
    <location>
        <begin position="715"/>
        <end position="937"/>
    </location>
</feature>
<dbReference type="FunFam" id="3.40.50.300:FF:000074">
    <property type="entry name" value="Multidrug resistance-associated protein 5 isoform 1"/>
    <property type="match status" value="1"/>
</dbReference>
<dbReference type="PANTHER" id="PTHR24223">
    <property type="entry name" value="ATP-BINDING CASSETTE SUB-FAMILY C"/>
    <property type="match status" value="1"/>
</dbReference>
<dbReference type="NCBIfam" id="TIGR00957">
    <property type="entry name" value="MRP_assoc_pro"/>
    <property type="match status" value="1"/>
</dbReference>
<feature type="compositionally biased region" description="Pro residues" evidence="16">
    <location>
        <begin position="13"/>
        <end position="22"/>
    </location>
</feature>
<feature type="domain" description="ABC transmembrane type-1" evidence="19">
    <location>
        <begin position="1057"/>
        <end position="1337"/>
    </location>
</feature>
<evidence type="ECO:0000256" key="10">
    <source>
        <dbReference type="ARBA" id="ARBA00022989"/>
    </source>
</evidence>
<comment type="catalytic activity">
    <reaction evidence="15">
        <text>17beta-estradiol 17-O-(beta-D-glucuronate)(in) + ATP + H2O = 17beta-estradiol 17-O-(beta-D-glucuronate)(out) + ADP + phosphate + H(+)</text>
        <dbReference type="Rhea" id="RHEA:60128"/>
        <dbReference type="ChEBI" id="CHEBI:15377"/>
        <dbReference type="ChEBI" id="CHEBI:15378"/>
        <dbReference type="ChEBI" id="CHEBI:30616"/>
        <dbReference type="ChEBI" id="CHEBI:43474"/>
        <dbReference type="ChEBI" id="CHEBI:82961"/>
        <dbReference type="ChEBI" id="CHEBI:456216"/>
    </reaction>
    <physiologicalReaction direction="left-to-right" evidence="15">
        <dbReference type="Rhea" id="RHEA:60129"/>
    </physiologicalReaction>
</comment>
<dbReference type="PANTHER" id="PTHR24223:SF405">
    <property type="entry name" value="ATP-BINDING CASSETTE SUB-FAMILY C MEMBER 3"/>
    <property type="match status" value="1"/>
</dbReference>
<dbReference type="InterPro" id="IPR003439">
    <property type="entry name" value="ABC_transporter-like_ATP-bd"/>
</dbReference>
<keyword evidence="21" id="KW-1185">Reference proteome</keyword>
<dbReference type="Pfam" id="PF00005">
    <property type="entry name" value="ABC_tran"/>
    <property type="match status" value="2"/>
</dbReference>
<evidence type="ECO:0000259" key="19">
    <source>
        <dbReference type="PROSITE" id="PS50929"/>
    </source>
</evidence>
<evidence type="ECO:0000256" key="3">
    <source>
        <dbReference type="ARBA" id="ARBA00022448"/>
    </source>
</evidence>
<dbReference type="PROSITE" id="PS00211">
    <property type="entry name" value="ABC_TRANSPORTER_1"/>
    <property type="match status" value="2"/>
</dbReference>
<keyword evidence="6" id="KW-0677">Repeat</keyword>
<dbReference type="GO" id="GO:0071714">
    <property type="term" value="F:icosanoid transmembrane transporter activity"/>
    <property type="evidence" value="ECO:0007669"/>
    <property type="project" value="Ensembl"/>
</dbReference>
<feature type="domain" description="ABC transmembrane type-1" evidence="19">
    <location>
        <begin position="398"/>
        <end position="680"/>
    </location>
</feature>
<dbReference type="CDD" id="cd18595">
    <property type="entry name" value="ABC_6TM_MRP1_2_3_6_D1_like"/>
    <property type="match status" value="1"/>
</dbReference>
<dbReference type="PROSITE" id="PS50893">
    <property type="entry name" value="ABC_TRANSPORTER_2"/>
    <property type="match status" value="2"/>
</dbReference>
<feature type="compositionally biased region" description="Low complexity" evidence="16">
    <location>
        <begin position="74"/>
        <end position="83"/>
    </location>
</feature>
<feature type="domain" description="ABC transporter" evidence="18">
    <location>
        <begin position="1376"/>
        <end position="1608"/>
    </location>
</feature>
<name>A0A2K5U2E5_MACFA</name>
<keyword evidence="10 17" id="KW-1133">Transmembrane helix</keyword>
<dbReference type="InterPro" id="IPR005292">
    <property type="entry name" value="MRP"/>
</dbReference>
<dbReference type="SUPFAM" id="SSF90123">
    <property type="entry name" value="ABC transporter transmembrane region"/>
    <property type="match status" value="2"/>
</dbReference>
<dbReference type="Gene3D" id="1.20.1560.10">
    <property type="entry name" value="ABC transporter type 1, transmembrane domain"/>
    <property type="match status" value="2"/>
</dbReference>
<feature type="transmembrane region" description="Helical" evidence="17">
    <location>
        <begin position="258"/>
        <end position="276"/>
    </location>
</feature>
<evidence type="ECO:0000256" key="13">
    <source>
        <dbReference type="ARBA" id="ARBA00034018"/>
    </source>
</evidence>
<dbReference type="GO" id="GO:0015164">
    <property type="term" value="F:glucuronoside transmembrane transporter activity"/>
    <property type="evidence" value="ECO:0007669"/>
    <property type="project" value="Ensembl"/>
</dbReference>
<comment type="similarity">
    <text evidence="2">Belongs to the ABC transporter superfamily. ABCC family. Conjugate transporter (TC 3.A.1.208) subfamily.</text>
</comment>
<feature type="transmembrane region" description="Helical" evidence="17">
    <location>
        <begin position="1097"/>
        <end position="1120"/>
    </location>
</feature>
<keyword evidence="12 17" id="KW-0472">Membrane</keyword>
<dbReference type="InterPro" id="IPR017871">
    <property type="entry name" value="ABC_transporter-like_CS"/>
</dbReference>
<feature type="transmembrane region" description="Helical" evidence="17">
    <location>
        <begin position="388"/>
        <end position="413"/>
    </location>
</feature>
<evidence type="ECO:0000256" key="17">
    <source>
        <dbReference type="SAM" id="Phobius"/>
    </source>
</evidence>
<dbReference type="Pfam" id="PF00664">
    <property type="entry name" value="ABC_membrane"/>
    <property type="match status" value="2"/>
</dbReference>
<dbReference type="InterPro" id="IPR003593">
    <property type="entry name" value="AAA+_ATPase"/>
</dbReference>
<reference evidence="20" key="3">
    <citation type="submission" date="2025-09" db="UniProtKB">
        <authorList>
            <consortium name="Ensembl"/>
        </authorList>
    </citation>
    <scope>IDENTIFICATION</scope>
</reference>
<dbReference type="Bgee" id="ENSMFAG00000040341">
    <property type="expression patterns" value="Expressed in colon and 6 other cell types or tissues"/>
</dbReference>
<dbReference type="InterPro" id="IPR011527">
    <property type="entry name" value="ABC1_TM_dom"/>
</dbReference>
<evidence type="ECO:0000256" key="15">
    <source>
        <dbReference type="ARBA" id="ARBA00047576"/>
    </source>
</evidence>
<dbReference type="Gene3D" id="3.40.50.300">
    <property type="entry name" value="P-loop containing nucleotide triphosphate hydrolases"/>
    <property type="match status" value="2"/>
</dbReference>
<dbReference type="GO" id="GO:0015431">
    <property type="term" value="F:ABC-type glutathione S-conjugate transporter activity"/>
    <property type="evidence" value="ECO:0007669"/>
    <property type="project" value="Ensembl"/>
</dbReference>
<feature type="transmembrane region" description="Helical" evidence="17">
    <location>
        <begin position="614"/>
        <end position="642"/>
    </location>
</feature>
<evidence type="ECO:0000313" key="20">
    <source>
        <dbReference type="Ensembl" id="ENSMFAP00000006513.2"/>
    </source>
</evidence>
<dbReference type="GO" id="GO:0016323">
    <property type="term" value="C:basolateral plasma membrane"/>
    <property type="evidence" value="ECO:0007669"/>
    <property type="project" value="Ensembl"/>
</dbReference>
<feature type="transmembrane region" description="Helical" evidence="17">
    <location>
        <begin position="1279"/>
        <end position="1302"/>
    </location>
</feature>
<evidence type="ECO:0000313" key="21">
    <source>
        <dbReference type="Proteomes" id="UP000233100"/>
    </source>
</evidence>
<evidence type="ECO:0000256" key="8">
    <source>
        <dbReference type="ARBA" id="ARBA00022840"/>
    </source>
</evidence>
<keyword evidence="8" id="KW-0067">ATP-binding</keyword>
<dbReference type="InterPro" id="IPR027417">
    <property type="entry name" value="P-loop_NTPase"/>
</dbReference>
<comment type="catalytic activity">
    <reaction evidence="14">
        <text>leukotriene C4(in) + ATP + H2O = leukotriene C4(out) + ADP + phosphate + H(+)</text>
        <dbReference type="Rhea" id="RHEA:38963"/>
        <dbReference type="ChEBI" id="CHEBI:15377"/>
        <dbReference type="ChEBI" id="CHEBI:15378"/>
        <dbReference type="ChEBI" id="CHEBI:30616"/>
        <dbReference type="ChEBI" id="CHEBI:43474"/>
        <dbReference type="ChEBI" id="CHEBI:57973"/>
        <dbReference type="ChEBI" id="CHEBI:456216"/>
    </reaction>
    <physiologicalReaction direction="left-to-right" evidence="14">
        <dbReference type="Rhea" id="RHEA:38964"/>
    </physiologicalReaction>
</comment>
<keyword evidence="9" id="KW-1278">Translocase</keyword>
<dbReference type="CDD" id="cd03250">
    <property type="entry name" value="ABCC_MRP_domain1"/>
    <property type="match status" value="1"/>
</dbReference>
<feature type="region of interest" description="Disordered" evidence="16">
    <location>
        <begin position="1"/>
        <end position="83"/>
    </location>
</feature>
<evidence type="ECO:0000256" key="4">
    <source>
        <dbReference type="ARBA" id="ARBA00022475"/>
    </source>
</evidence>
<feature type="transmembrane region" description="Helical" evidence="17">
    <location>
        <begin position="1186"/>
        <end position="1210"/>
    </location>
</feature>
<dbReference type="GO" id="GO:0006805">
    <property type="term" value="P:xenobiotic metabolic process"/>
    <property type="evidence" value="ECO:0007669"/>
    <property type="project" value="UniProtKB-ARBA"/>
</dbReference>
<dbReference type="CDD" id="cd03244">
    <property type="entry name" value="ABCC_MRP_domain2"/>
    <property type="match status" value="1"/>
</dbReference>
<reference evidence="20" key="2">
    <citation type="submission" date="2025-08" db="UniProtKB">
        <authorList>
            <consortium name="Ensembl"/>
        </authorList>
    </citation>
    <scope>IDENTIFICATION</scope>
</reference>
<dbReference type="GO" id="GO:0006855">
    <property type="term" value="P:xenobiotic transmembrane transport"/>
    <property type="evidence" value="ECO:0007669"/>
    <property type="project" value="Ensembl"/>
</dbReference>
<keyword evidence="3" id="KW-0813">Transport</keyword>
<dbReference type="SUPFAM" id="SSF52540">
    <property type="entry name" value="P-loop containing nucleoside triphosphate hydrolases"/>
    <property type="match status" value="2"/>
</dbReference>
<feature type="region of interest" description="Disordered" evidence="16">
    <location>
        <begin position="995"/>
        <end position="1016"/>
    </location>
</feature>
<dbReference type="Proteomes" id="UP000233100">
    <property type="component" value="Chromosome 16"/>
</dbReference>
<dbReference type="GO" id="GO:0043225">
    <property type="term" value="F:ATPase-coupled inorganic anion transmembrane transporter activity"/>
    <property type="evidence" value="ECO:0007669"/>
    <property type="project" value="UniProtKB-ARBA"/>
</dbReference>
<keyword evidence="11" id="KW-0445">Lipid transport</keyword>
<feature type="transmembrane region" description="Helical" evidence="17">
    <location>
        <begin position="221"/>
        <end position="238"/>
    </location>
</feature>
<evidence type="ECO:0000256" key="7">
    <source>
        <dbReference type="ARBA" id="ARBA00022741"/>
    </source>
</evidence>
<feature type="transmembrane region" description="Helical" evidence="17">
    <location>
        <begin position="537"/>
        <end position="557"/>
    </location>
</feature>
<evidence type="ECO:0000256" key="2">
    <source>
        <dbReference type="ARBA" id="ARBA00009726"/>
    </source>
</evidence>
<evidence type="ECO:0000256" key="16">
    <source>
        <dbReference type="SAM" id="MobiDB-lite"/>
    </source>
</evidence>
<evidence type="ECO:0000256" key="6">
    <source>
        <dbReference type="ARBA" id="ARBA00022737"/>
    </source>
</evidence>
<evidence type="ECO:0000256" key="11">
    <source>
        <dbReference type="ARBA" id="ARBA00023055"/>
    </source>
</evidence>
<evidence type="ECO:0000256" key="5">
    <source>
        <dbReference type="ARBA" id="ARBA00022692"/>
    </source>
</evidence>
<comment type="catalytic activity">
    <reaction evidence="13">
        <text>ATP + H2O + xenobioticSide 1 = ADP + phosphate + xenobioticSide 2.</text>
        <dbReference type="EC" id="7.6.2.2"/>
    </reaction>
</comment>
<dbReference type="CDD" id="cd18603">
    <property type="entry name" value="ABC_6TM_MRP1_2_3_6_D2_like"/>
    <property type="match status" value="1"/>
</dbReference>
<evidence type="ECO:0000256" key="9">
    <source>
        <dbReference type="ARBA" id="ARBA00022967"/>
    </source>
</evidence>
<dbReference type="GO" id="GO:0071716">
    <property type="term" value="P:leukotriene transport"/>
    <property type="evidence" value="ECO:0007669"/>
    <property type="project" value="Ensembl"/>
</dbReference>
<organism evidence="20 21">
    <name type="scientific">Macaca fascicularis</name>
    <name type="common">Crab-eating macaque</name>
    <name type="synonym">Cynomolgus monkey</name>
    <dbReference type="NCBI Taxonomy" id="9541"/>
    <lineage>
        <taxon>Eukaryota</taxon>
        <taxon>Metazoa</taxon>
        <taxon>Chordata</taxon>
        <taxon>Craniata</taxon>
        <taxon>Vertebrata</taxon>
        <taxon>Euteleostomi</taxon>
        <taxon>Mammalia</taxon>
        <taxon>Eutheria</taxon>
        <taxon>Euarchontoglires</taxon>
        <taxon>Primates</taxon>
        <taxon>Haplorrhini</taxon>
        <taxon>Catarrhini</taxon>
        <taxon>Cercopithecidae</taxon>
        <taxon>Cercopithecinae</taxon>
        <taxon>Macaca</taxon>
    </lineage>
</organism>
<dbReference type="FunFam" id="1.20.1560.10:FF:000007">
    <property type="entry name" value="ATP-binding cassette subfamily C member 1"/>
    <property type="match status" value="1"/>
</dbReference>